<gene>
    <name evidence="1" type="ORF">J529_2007</name>
</gene>
<dbReference type="PATRIC" id="fig|1310630.3.peg.1964"/>
<dbReference type="AlphaFoldDB" id="A0A009SCD3"/>
<dbReference type="Proteomes" id="UP000020735">
    <property type="component" value="Unassembled WGS sequence"/>
</dbReference>
<protein>
    <submittedName>
        <fullName evidence="1">Uncharacterized protein</fullName>
    </submittedName>
</protein>
<evidence type="ECO:0000313" key="1">
    <source>
        <dbReference type="EMBL" id="EXC51355.1"/>
    </source>
</evidence>
<dbReference type="EMBL" id="JEXJ01000027">
    <property type="protein sequence ID" value="EXC51355.1"/>
    <property type="molecule type" value="Genomic_DNA"/>
</dbReference>
<reference evidence="1 2" key="1">
    <citation type="submission" date="2014-02" db="EMBL/GenBank/DDBJ databases">
        <title>Comparative genomics and transcriptomics to identify genetic mechanisms underlying the emergence of carbapenem resistant Acinetobacter baumannii (CRAb).</title>
        <authorList>
            <person name="Harris A.D."/>
            <person name="Johnson K.J."/>
            <person name="George J."/>
            <person name="Shefchek K."/>
            <person name="Daugherty S.C."/>
            <person name="Parankush S."/>
            <person name="Sadzewicz L."/>
            <person name="Tallon L."/>
            <person name="Sengamalay N."/>
            <person name="Hazen T.H."/>
            <person name="Rasko D.A."/>
        </authorList>
    </citation>
    <scope>NUCLEOTIDE SEQUENCE [LARGE SCALE GENOMIC DNA]</scope>
    <source>
        <strain evidence="1 2">99063</strain>
    </source>
</reference>
<organism evidence="1 2">
    <name type="scientific">Acinetobacter baumannii 99063</name>
    <dbReference type="NCBI Taxonomy" id="1310630"/>
    <lineage>
        <taxon>Bacteria</taxon>
        <taxon>Pseudomonadati</taxon>
        <taxon>Pseudomonadota</taxon>
        <taxon>Gammaproteobacteria</taxon>
        <taxon>Moraxellales</taxon>
        <taxon>Moraxellaceae</taxon>
        <taxon>Acinetobacter</taxon>
        <taxon>Acinetobacter calcoaceticus/baumannii complex</taxon>
    </lineage>
</organism>
<dbReference type="RefSeq" id="WP_032068341.1">
    <property type="nucleotide sequence ID" value="NZ_JEXJ01000027.1"/>
</dbReference>
<name>A0A009SCD3_ACIBA</name>
<accession>A0A009SCD3</accession>
<proteinExistence type="predicted"/>
<sequence>MNMLALKPELLCPSFPMLQVSSEFEVKDNIVSFELESGCATLKCKIVADFTKQVRVVGSLMNQEDSKDQFYDQLVVDDRTHVEVVGTEYVETPIGLLFQLTSTQVADLNEQLKYYAEELADEEAGVE</sequence>
<evidence type="ECO:0000313" key="2">
    <source>
        <dbReference type="Proteomes" id="UP000020735"/>
    </source>
</evidence>
<comment type="caution">
    <text evidence="1">The sequence shown here is derived from an EMBL/GenBank/DDBJ whole genome shotgun (WGS) entry which is preliminary data.</text>
</comment>